<keyword evidence="4" id="KW-1185">Reference proteome</keyword>
<evidence type="ECO:0000256" key="1">
    <source>
        <dbReference type="SAM" id="MobiDB-lite"/>
    </source>
</evidence>
<evidence type="ECO:0000313" key="3">
    <source>
        <dbReference type="EMBL" id="CAG8977853.1"/>
    </source>
</evidence>
<name>A0A9N9LQ91_9HELO</name>
<feature type="transmembrane region" description="Helical" evidence="2">
    <location>
        <begin position="571"/>
        <end position="598"/>
    </location>
</feature>
<feature type="transmembrane region" description="Helical" evidence="2">
    <location>
        <begin position="322"/>
        <end position="341"/>
    </location>
</feature>
<proteinExistence type="predicted"/>
<dbReference type="AlphaFoldDB" id="A0A9N9LQ91"/>
<evidence type="ECO:0000256" key="2">
    <source>
        <dbReference type="SAM" id="Phobius"/>
    </source>
</evidence>
<keyword evidence="2" id="KW-0472">Membrane</keyword>
<keyword evidence="2" id="KW-1133">Transmembrane helix</keyword>
<accession>A0A9N9LQ91</accession>
<dbReference type="PANTHER" id="PTHR37544:SF1">
    <property type="entry name" value="PHOSPHORIBOSYLAMINOIMIDAZOLE-SUCCINOCARBOXAMIDE SYNTHASE"/>
    <property type="match status" value="1"/>
</dbReference>
<dbReference type="Pfam" id="PF11915">
    <property type="entry name" value="DUF3433"/>
    <property type="match status" value="1"/>
</dbReference>
<feature type="compositionally biased region" description="Polar residues" evidence="1">
    <location>
        <begin position="1"/>
        <end position="15"/>
    </location>
</feature>
<keyword evidence="2" id="KW-0812">Transmembrane</keyword>
<feature type="compositionally biased region" description="Polar residues" evidence="1">
    <location>
        <begin position="59"/>
        <end position="84"/>
    </location>
</feature>
<dbReference type="InterPro" id="IPR021840">
    <property type="entry name" value="DUF3433"/>
</dbReference>
<reference evidence="3" key="1">
    <citation type="submission" date="2021-07" db="EMBL/GenBank/DDBJ databases">
        <authorList>
            <person name="Durling M."/>
        </authorList>
    </citation>
    <scope>NUCLEOTIDE SEQUENCE</scope>
</reference>
<dbReference type="Proteomes" id="UP000701801">
    <property type="component" value="Unassembled WGS sequence"/>
</dbReference>
<dbReference type="PANTHER" id="PTHR37544">
    <property type="entry name" value="SPRAY-RELATED"/>
    <property type="match status" value="1"/>
</dbReference>
<evidence type="ECO:0008006" key="5">
    <source>
        <dbReference type="Google" id="ProtNLM"/>
    </source>
</evidence>
<organism evidence="3 4">
    <name type="scientific">Hymenoscyphus albidus</name>
    <dbReference type="NCBI Taxonomy" id="595503"/>
    <lineage>
        <taxon>Eukaryota</taxon>
        <taxon>Fungi</taxon>
        <taxon>Dikarya</taxon>
        <taxon>Ascomycota</taxon>
        <taxon>Pezizomycotina</taxon>
        <taxon>Leotiomycetes</taxon>
        <taxon>Helotiales</taxon>
        <taxon>Helotiaceae</taxon>
        <taxon>Hymenoscyphus</taxon>
    </lineage>
</organism>
<feature type="transmembrane region" description="Helical" evidence="2">
    <location>
        <begin position="618"/>
        <end position="636"/>
    </location>
</feature>
<evidence type="ECO:0000313" key="4">
    <source>
        <dbReference type="Proteomes" id="UP000701801"/>
    </source>
</evidence>
<feature type="compositionally biased region" description="Polar residues" evidence="1">
    <location>
        <begin position="32"/>
        <end position="52"/>
    </location>
</feature>
<feature type="transmembrane region" description="Helical" evidence="2">
    <location>
        <begin position="394"/>
        <end position="415"/>
    </location>
</feature>
<gene>
    <name evidence="3" type="ORF">HYALB_00011659</name>
</gene>
<feature type="transmembrane region" description="Helical" evidence="2">
    <location>
        <begin position="427"/>
        <end position="450"/>
    </location>
</feature>
<sequence length="838" mass="92890">MSQDQDYVYSYTATATDERNSQRAHLLPPTASPSHQITPTPQSLTSGESQVTVIPWLTPPTSSHQQIPNPASPQGSSQSFHTLQPNTLRNSFGVDEEAYASDTPLVVPSDEDQPRTHELVASAKGEALVGMENESDNANENVVESPTPVDDTPYLRFAIDQLTRDEEIKALQRASVAASSESYPVDRIVDYAAFSPRGHLSTQQQREELAIIRKHRSTPTPNGRLFAHNPTRPLSEESIATPIPWRQTLSAGPDIFLPVDPPPGSTRYPPLTFVPTILRPFSILLFSFLCLLMIIAIMFCAIYSNSHRGLYDWMGGVIGARYFIFGFLPQILAACILVYAHEVMSATRRILPYVLMAMNDAYMRSSALFLDIYPQALLWPVFYGGPVAIRSAQLLLWLAIGLIPLHGCLFSVIQVDGVWRWTTVQGVAWTLIAVYVLILVGLVMTGVFFFRRSTGLMWDPTSLADIIALLPRRNCLNEYSGTDIMDRQELREKLALRSDRLGYWMTQHKNKGLFYCVGEEGGSPRRYTLEYGRISEKKTIDATLVDVEGDGELYSSATRFRHLPWLLRDRFVILWVVAGSLTLLSLIIVSFLPSTLLANGFKPLVPAAPNSEGFSPSNFLYSFIPSVIGILLYLCIQSVDMTIRKLQPWAELGQLEGSPADKSLLLDYTATAPLLVHVKAIIAGHFRVAFLSGVSFISILLPILGGGLFFPLTSQAGDVRMFPNLPSFYICLTILIIYVIALCSLIPNRTSLKLPHEVSCLAEIFSFAHASKMLDDAAFDAPRSKEDLVTGLTVTPEGHRHATIYGFGMYRGRYGRDCFGVDKLGRPGSTRMSIIGGR</sequence>
<feature type="transmembrane region" description="Helical" evidence="2">
    <location>
        <begin position="281"/>
        <end position="302"/>
    </location>
</feature>
<comment type="caution">
    <text evidence="3">The sequence shown here is derived from an EMBL/GenBank/DDBJ whole genome shotgun (WGS) entry which is preliminary data.</text>
</comment>
<feature type="region of interest" description="Disordered" evidence="1">
    <location>
        <begin position="1"/>
        <end position="84"/>
    </location>
</feature>
<protein>
    <recommendedName>
        <fullName evidence="5">Phosphoribosylaminoimidazole-succinocarboxamide synthase</fullName>
    </recommendedName>
</protein>
<dbReference type="EMBL" id="CAJVRM010000237">
    <property type="protein sequence ID" value="CAG8977853.1"/>
    <property type="molecule type" value="Genomic_DNA"/>
</dbReference>
<dbReference type="OrthoDB" id="3057599at2759"/>
<feature type="transmembrane region" description="Helical" evidence="2">
    <location>
        <begin position="688"/>
        <end position="712"/>
    </location>
</feature>
<feature type="transmembrane region" description="Helical" evidence="2">
    <location>
        <begin position="727"/>
        <end position="746"/>
    </location>
</feature>